<dbReference type="GeneID" id="108083162"/>
<dbReference type="InterPro" id="IPR051130">
    <property type="entry name" value="Mito_struct-func_regulator"/>
</dbReference>
<protein>
    <submittedName>
        <fullName evidence="4">Uncharacterized aarF domain-containing protein kinase 5</fullName>
    </submittedName>
</protein>
<dbReference type="RefSeq" id="XP_017034338.2">
    <property type="nucleotide sequence ID" value="XM_017178849.3"/>
</dbReference>
<dbReference type="Gene3D" id="1.10.510.10">
    <property type="entry name" value="Transferase(Phosphotransferase) domain 1"/>
    <property type="match status" value="1"/>
</dbReference>
<evidence type="ECO:0000313" key="4">
    <source>
        <dbReference type="RefSeq" id="XP_017034338.2"/>
    </source>
</evidence>
<dbReference type="InterPro" id="IPR011009">
    <property type="entry name" value="Kinase-like_dom_sf"/>
</dbReference>
<keyword evidence="4" id="KW-0808">Transferase</keyword>
<evidence type="ECO:0000259" key="2">
    <source>
        <dbReference type="Pfam" id="PF03109"/>
    </source>
</evidence>
<reference evidence="4" key="1">
    <citation type="submission" date="2025-08" db="UniProtKB">
        <authorList>
            <consortium name="RefSeq"/>
        </authorList>
    </citation>
    <scope>IDENTIFICATION</scope>
    <source>
        <strain evidence="4">14028-0561.14</strain>
        <tissue evidence="4">Whole fly</tissue>
    </source>
</reference>
<dbReference type="InterPro" id="IPR004147">
    <property type="entry name" value="ABC1_dom"/>
</dbReference>
<dbReference type="CDD" id="cd13969">
    <property type="entry name" value="ADCK1-like"/>
    <property type="match status" value="1"/>
</dbReference>
<feature type="domain" description="ABC1 atypical kinase-like" evidence="2">
    <location>
        <begin position="165"/>
        <end position="411"/>
    </location>
</feature>
<gene>
    <name evidence="4" type="primary">Adck5</name>
</gene>
<comment type="similarity">
    <text evidence="1">Belongs to the protein kinase superfamily. ADCK protein kinase family.</text>
</comment>
<evidence type="ECO:0000313" key="3">
    <source>
        <dbReference type="Proteomes" id="UP001652661"/>
    </source>
</evidence>
<dbReference type="Proteomes" id="UP001652661">
    <property type="component" value="Chromosome 3L"/>
</dbReference>
<dbReference type="OrthoDB" id="427480at2759"/>
<dbReference type="PANTHER" id="PTHR43173:SF28">
    <property type="entry name" value="AARF DOMAIN CONTAINING KINASE 5"/>
    <property type="match status" value="1"/>
</dbReference>
<evidence type="ECO:0000256" key="1">
    <source>
        <dbReference type="ARBA" id="ARBA00009670"/>
    </source>
</evidence>
<dbReference type="Pfam" id="PF03109">
    <property type="entry name" value="ABC1"/>
    <property type="match status" value="1"/>
</dbReference>
<organism evidence="3 4">
    <name type="scientific">Drosophila kikkawai</name>
    <name type="common">Fruit fly</name>
    <dbReference type="NCBI Taxonomy" id="30033"/>
    <lineage>
        <taxon>Eukaryota</taxon>
        <taxon>Metazoa</taxon>
        <taxon>Ecdysozoa</taxon>
        <taxon>Arthropoda</taxon>
        <taxon>Hexapoda</taxon>
        <taxon>Insecta</taxon>
        <taxon>Pterygota</taxon>
        <taxon>Neoptera</taxon>
        <taxon>Endopterygota</taxon>
        <taxon>Diptera</taxon>
        <taxon>Brachycera</taxon>
        <taxon>Muscomorpha</taxon>
        <taxon>Ephydroidea</taxon>
        <taxon>Drosophilidae</taxon>
        <taxon>Drosophila</taxon>
        <taxon>Sophophora</taxon>
    </lineage>
</organism>
<sequence length="580" mass="66125">MDFKGAASVVPTADQETAAGGGKMRHFQRVRRLLSLGSRNQVRQLSAGTSERAPKNGLPLVRLALLAAGGGALGYDGIVNDFTYCGASVRFVRSLKTAGLIAADYMQLKEDDAEYETKLKAIHQKSAERLLETCLLNGGLYIKVGQGFAAINHILPVEYTSTLSQLQDSCLPTSKADVQKVFRKDFGQLPEEIYQEFDYQPVAAASLAQVFKAKLSSGEQVAIKVQYNDLQKRFVSDLGTIIFLQDIVEFIFKDYNFGWILNDLRKNLVQELNFVQEGHNAERCARDMKKFSYVHVPKVHWSHTKTRVLTLEWIDGCKISDLKTIKAQKLSLKDIDVKLFDTFAEQIFHTGFVHADPHPGNIFVRRNPKSGRADIILLDHGLYEELPENVRGPLCEFWEATVLRNEAKMQSAAEKIGIADSMRFAEVLFQQPIRIRGGRIRGKLSQEDIDHMQEIARKNFEHIMGTLKEMPRSMLFVVRNLNTVRAISHHHGDVVNRPQVMARYAQKCLYMQHSRRSPVQYIRWLRRRIYFEYCLFVSAFKLRLLDWYFNVLYLMGRAPASARTVMSDMLTPPTDPNMLR</sequence>
<dbReference type="GO" id="GO:0016301">
    <property type="term" value="F:kinase activity"/>
    <property type="evidence" value="ECO:0007669"/>
    <property type="project" value="UniProtKB-KW"/>
</dbReference>
<name>A0A6P4JIC9_DROKI</name>
<keyword evidence="4" id="KW-0418">Kinase</keyword>
<dbReference type="InterPro" id="IPR045307">
    <property type="entry name" value="ADCK1_dom"/>
</dbReference>
<dbReference type="OMA" id="DVMTTMV"/>
<dbReference type="AlphaFoldDB" id="A0A6P4JIC9"/>
<keyword evidence="3" id="KW-1185">Reference proteome</keyword>
<accession>A0A6P4JIC9</accession>
<dbReference type="SUPFAM" id="SSF56112">
    <property type="entry name" value="Protein kinase-like (PK-like)"/>
    <property type="match status" value="1"/>
</dbReference>
<dbReference type="PANTHER" id="PTHR43173">
    <property type="entry name" value="ABC1 FAMILY PROTEIN"/>
    <property type="match status" value="1"/>
</dbReference>
<proteinExistence type="inferred from homology"/>